<dbReference type="InterPro" id="IPR039422">
    <property type="entry name" value="MarR/SlyA-like"/>
</dbReference>
<dbReference type="GO" id="GO:0006950">
    <property type="term" value="P:response to stress"/>
    <property type="evidence" value="ECO:0007669"/>
    <property type="project" value="TreeGrafter"/>
</dbReference>
<organism evidence="5 6">
    <name type="scientific">Sphaerisporangium rufum</name>
    <dbReference type="NCBI Taxonomy" id="1381558"/>
    <lineage>
        <taxon>Bacteria</taxon>
        <taxon>Bacillati</taxon>
        <taxon>Actinomycetota</taxon>
        <taxon>Actinomycetes</taxon>
        <taxon>Streptosporangiales</taxon>
        <taxon>Streptosporangiaceae</taxon>
        <taxon>Sphaerisporangium</taxon>
    </lineage>
</organism>
<dbReference type="PANTHER" id="PTHR33164">
    <property type="entry name" value="TRANSCRIPTIONAL REGULATOR, MARR FAMILY"/>
    <property type="match status" value="1"/>
</dbReference>
<evidence type="ECO:0000256" key="2">
    <source>
        <dbReference type="ARBA" id="ARBA00023125"/>
    </source>
</evidence>
<evidence type="ECO:0000256" key="3">
    <source>
        <dbReference type="ARBA" id="ARBA00023163"/>
    </source>
</evidence>
<dbReference type="GO" id="GO:0003700">
    <property type="term" value="F:DNA-binding transcription factor activity"/>
    <property type="evidence" value="ECO:0007669"/>
    <property type="project" value="InterPro"/>
</dbReference>
<gene>
    <name evidence="5" type="ORF">Sru01_05310</name>
</gene>
<reference evidence="5" key="1">
    <citation type="submission" date="2021-01" db="EMBL/GenBank/DDBJ databases">
        <title>Whole genome shotgun sequence of Sphaerisporangium rufum NBRC 109079.</title>
        <authorList>
            <person name="Komaki H."/>
            <person name="Tamura T."/>
        </authorList>
    </citation>
    <scope>NUCLEOTIDE SEQUENCE</scope>
    <source>
        <strain evidence="5">NBRC 109079</strain>
    </source>
</reference>
<dbReference type="PANTHER" id="PTHR33164:SF99">
    <property type="entry name" value="MARR FAMILY REGULATORY PROTEIN"/>
    <property type="match status" value="1"/>
</dbReference>
<dbReference type="Pfam" id="PF01047">
    <property type="entry name" value="MarR"/>
    <property type="match status" value="1"/>
</dbReference>
<dbReference type="InterPro" id="IPR036390">
    <property type="entry name" value="WH_DNA-bd_sf"/>
</dbReference>
<evidence type="ECO:0000313" key="6">
    <source>
        <dbReference type="Proteomes" id="UP000655287"/>
    </source>
</evidence>
<evidence type="ECO:0000313" key="5">
    <source>
        <dbReference type="EMBL" id="GII75549.1"/>
    </source>
</evidence>
<feature type="domain" description="HTH marR-type" evidence="4">
    <location>
        <begin position="1"/>
        <end position="123"/>
    </location>
</feature>
<dbReference type="EMBL" id="BOOU01000007">
    <property type="protein sequence ID" value="GII75549.1"/>
    <property type="molecule type" value="Genomic_DNA"/>
</dbReference>
<dbReference type="SUPFAM" id="SSF46785">
    <property type="entry name" value="Winged helix' DNA-binding domain"/>
    <property type="match status" value="1"/>
</dbReference>
<sequence length="123" mass="13795">MAEPDVVTSWRELMARHADCSGRLERELGEKHGLGVSDFEVLDRMAESECGKYRVQELADVVHLSQSALSRLISRLEKAGLVCRSMCVDDRRGVFVALTDAGRERHREALPTHRAVLRDSFSG</sequence>
<dbReference type="InterPro" id="IPR023187">
    <property type="entry name" value="Tscrpt_reg_MarR-type_CS"/>
</dbReference>
<keyword evidence="6" id="KW-1185">Reference proteome</keyword>
<dbReference type="Gene3D" id="1.10.10.10">
    <property type="entry name" value="Winged helix-like DNA-binding domain superfamily/Winged helix DNA-binding domain"/>
    <property type="match status" value="1"/>
</dbReference>
<comment type="caution">
    <text evidence="5">The sequence shown here is derived from an EMBL/GenBank/DDBJ whole genome shotgun (WGS) entry which is preliminary data.</text>
</comment>
<keyword evidence="2" id="KW-0238">DNA-binding</keyword>
<accession>A0A919QWS0</accession>
<dbReference type="RefSeq" id="WP_203982207.1">
    <property type="nucleotide sequence ID" value="NZ_BOOU01000007.1"/>
</dbReference>
<dbReference type="PRINTS" id="PR00598">
    <property type="entry name" value="HTHMARR"/>
</dbReference>
<dbReference type="InterPro" id="IPR036388">
    <property type="entry name" value="WH-like_DNA-bd_sf"/>
</dbReference>
<dbReference type="Proteomes" id="UP000655287">
    <property type="component" value="Unassembled WGS sequence"/>
</dbReference>
<keyword evidence="3" id="KW-0804">Transcription</keyword>
<dbReference type="CDD" id="cd00090">
    <property type="entry name" value="HTH_ARSR"/>
    <property type="match status" value="1"/>
</dbReference>
<dbReference type="GO" id="GO:0003677">
    <property type="term" value="F:DNA binding"/>
    <property type="evidence" value="ECO:0007669"/>
    <property type="project" value="UniProtKB-KW"/>
</dbReference>
<evidence type="ECO:0000256" key="1">
    <source>
        <dbReference type="ARBA" id="ARBA00023015"/>
    </source>
</evidence>
<dbReference type="InterPro" id="IPR011991">
    <property type="entry name" value="ArsR-like_HTH"/>
</dbReference>
<keyword evidence="1" id="KW-0805">Transcription regulation</keyword>
<dbReference type="SMART" id="SM00347">
    <property type="entry name" value="HTH_MARR"/>
    <property type="match status" value="1"/>
</dbReference>
<dbReference type="PROSITE" id="PS50995">
    <property type="entry name" value="HTH_MARR_2"/>
    <property type="match status" value="1"/>
</dbReference>
<name>A0A919QWS0_9ACTN</name>
<dbReference type="PROSITE" id="PS01117">
    <property type="entry name" value="HTH_MARR_1"/>
    <property type="match status" value="1"/>
</dbReference>
<proteinExistence type="predicted"/>
<protein>
    <submittedName>
        <fullName evidence="5">Transcriptional regulator</fullName>
    </submittedName>
</protein>
<dbReference type="InterPro" id="IPR000835">
    <property type="entry name" value="HTH_MarR-typ"/>
</dbReference>
<dbReference type="AlphaFoldDB" id="A0A919QWS0"/>
<evidence type="ECO:0000259" key="4">
    <source>
        <dbReference type="PROSITE" id="PS50995"/>
    </source>
</evidence>